<evidence type="ECO:0000256" key="2">
    <source>
        <dbReference type="ARBA" id="ARBA00008333"/>
    </source>
</evidence>
<dbReference type="GO" id="GO:0033573">
    <property type="term" value="C:high-affinity iron permease complex"/>
    <property type="evidence" value="ECO:0007669"/>
    <property type="project" value="InterPro"/>
</dbReference>
<dbReference type="AlphaFoldDB" id="A0A9N9BSF2"/>
<dbReference type="PANTHER" id="PTHR31632:SF2">
    <property type="entry name" value="PLASMA MEMBRANE IRON PERMEASE"/>
    <property type="match status" value="1"/>
</dbReference>
<feature type="transmembrane region" description="Helical" evidence="8">
    <location>
        <begin position="264"/>
        <end position="281"/>
    </location>
</feature>
<feature type="transmembrane region" description="Helical" evidence="8">
    <location>
        <begin position="137"/>
        <end position="162"/>
    </location>
</feature>
<evidence type="ECO:0000256" key="6">
    <source>
        <dbReference type="ARBA" id="ARBA00023136"/>
    </source>
</evidence>
<comment type="similarity">
    <text evidence="2">Belongs to the oxidase-dependent Fe transporter (OFeT) (TC 9.A.10.1) family.</text>
</comment>
<reference evidence="9" key="1">
    <citation type="submission" date="2021-06" db="EMBL/GenBank/DDBJ databases">
        <authorList>
            <person name="Kallberg Y."/>
            <person name="Tangrot J."/>
            <person name="Rosling A."/>
        </authorList>
    </citation>
    <scope>NUCLEOTIDE SEQUENCE</scope>
    <source>
        <strain evidence="9">CL551</strain>
    </source>
</reference>
<dbReference type="GO" id="GO:0015093">
    <property type="term" value="F:ferrous iron transmembrane transporter activity"/>
    <property type="evidence" value="ECO:0007669"/>
    <property type="project" value="TreeGrafter"/>
</dbReference>
<feature type="compositionally biased region" description="Basic and acidic residues" evidence="7">
    <location>
        <begin position="380"/>
        <end position="394"/>
    </location>
</feature>
<dbReference type="Pfam" id="PF03239">
    <property type="entry name" value="FTR1"/>
    <property type="match status" value="1"/>
</dbReference>
<dbReference type="OrthoDB" id="4364at2759"/>
<keyword evidence="10" id="KW-1185">Reference proteome</keyword>
<evidence type="ECO:0000256" key="4">
    <source>
        <dbReference type="ARBA" id="ARBA00022692"/>
    </source>
</evidence>
<evidence type="ECO:0000313" key="9">
    <source>
        <dbReference type="EMBL" id="CAG8575639.1"/>
    </source>
</evidence>
<feature type="transmembrane region" description="Helical" evidence="8">
    <location>
        <begin position="84"/>
        <end position="107"/>
    </location>
</feature>
<feature type="compositionally biased region" description="Basic and acidic residues" evidence="7">
    <location>
        <begin position="325"/>
        <end position="346"/>
    </location>
</feature>
<gene>
    <name evidence="9" type="ORF">AMORRO_LOCUS6678</name>
</gene>
<proteinExistence type="inferred from homology"/>
<dbReference type="Proteomes" id="UP000789342">
    <property type="component" value="Unassembled WGS sequence"/>
</dbReference>
<evidence type="ECO:0000256" key="7">
    <source>
        <dbReference type="SAM" id="MobiDB-lite"/>
    </source>
</evidence>
<keyword evidence="3" id="KW-0410">Iron transport</keyword>
<dbReference type="EMBL" id="CAJVPV010004555">
    <property type="protein sequence ID" value="CAG8575639.1"/>
    <property type="molecule type" value="Genomic_DNA"/>
</dbReference>
<feature type="transmembrane region" description="Helical" evidence="8">
    <location>
        <begin position="168"/>
        <end position="187"/>
    </location>
</feature>
<feature type="region of interest" description="Disordered" evidence="7">
    <location>
        <begin position="302"/>
        <end position="394"/>
    </location>
</feature>
<accession>A0A9N9BSF2</accession>
<evidence type="ECO:0000313" key="10">
    <source>
        <dbReference type="Proteomes" id="UP000789342"/>
    </source>
</evidence>
<name>A0A9N9BSF2_9GLOM</name>
<sequence>MVYLFDVPAYFILLRETLEATIILSVLLSFIDKLVPEQDLRISMKKQIWIGAASGLFISLVIGAAFIGIFYTLSRNLWEDSEKIWEGAFSLVASIVITIMALSMIKITHWKKKWERKLLGATKSYLQESNKGSKFSLIFLPFTTVCREALESVVFMAGIGFGKPATGLPIPIILGILTGFIIGWLIFRGSHMVSLRIFLICTTIFLLFMAAGLFTTSIDEFQEATNHPGIQLWSLNCCDPENDDFWQIMHAIFGWDNESTVGTFLGYFIYWIVVIIAMLIIRRRAAKKEDLENPDETILTEYISDEKPTVPENNNKSTGSENGEDLSKSEINEKLTESEKIEKVTESESENGENITKLENSEELTIEKSTESENGENLIESEKLSESKDENKMA</sequence>
<keyword evidence="3" id="KW-0406">Ion transport</keyword>
<protein>
    <submittedName>
        <fullName evidence="9">52_t:CDS:1</fullName>
    </submittedName>
</protein>
<evidence type="ECO:0000256" key="8">
    <source>
        <dbReference type="SAM" id="Phobius"/>
    </source>
</evidence>
<dbReference type="PANTHER" id="PTHR31632">
    <property type="entry name" value="IRON TRANSPORTER FTH1"/>
    <property type="match status" value="1"/>
</dbReference>
<feature type="transmembrane region" description="Helical" evidence="8">
    <location>
        <begin position="48"/>
        <end position="72"/>
    </location>
</feature>
<keyword evidence="5 8" id="KW-1133">Transmembrane helix</keyword>
<keyword evidence="4 8" id="KW-0812">Transmembrane</keyword>
<comment type="subcellular location">
    <subcellularLocation>
        <location evidence="1">Membrane</location>
        <topology evidence="1">Multi-pass membrane protein</topology>
    </subcellularLocation>
</comment>
<feature type="transmembrane region" description="Helical" evidence="8">
    <location>
        <begin position="194"/>
        <end position="214"/>
    </location>
</feature>
<keyword evidence="6 8" id="KW-0472">Membrane</keyword>
<evidence type="ECO:0000256" key="5">
    <source>
        <dbReference type="ARBA" id="ARBA00022989"/>
    </source>
</evidence>
<dbReference type="InterPro" id="IPR004923">
    <property type="entry name" value="FTR1/Fip1/EfeU"/>
</dbReference>
<evidence type="ECO:0000256" key="3">
    <source>
        <dbReference type="ARBA" id="ARBA00022496"/>
    </source>
</evidence>
<feature type="compositionally biased region" description="Polar residues" evidence="7">
    <location>
        <begin position="311"/>
        <end position="321"/>
    </location>
</feature>
<organism evidence="9 10">
    <name type="scientific">Acaulospora morrowiae</name>
    <dbReference type="NCBI Taxonomy" id="94023"/>
    <lineage>
        <taxon>Eukaryota</taxon>
        <taxon>Fungi</taxon>
        <taxon>Fungi incertae sedis</taxon>
        <taxon>Mucoromycota</taxon>
        <taxon>Glomeromycotina</taxon>
        <taxon>Glomeromycetes</taxon>
        <taxon>Diversisporales</taxon>
        <taxon>Acaulosporaceae</taxon>
        <taxon>Acaulospora</taxon>
    </lineage>
</organism>
<comment type="caution">
    <text evidence="9">The sequence shown here is derived from an EMBL/GenBank/DDBJ whole genome shotgun (WGS) entry which is preliminary data.</text>
</comment>
<keyword evidence="3" id="KW-0408">Iron</keyword>
<keyword evidence="3" id="KW-0813">Transport</keyword>
<evidence type="ECO:0000256" key="1">
    <source>
        <dbReference type="ARBA" id="ARBA00004141"/>
    </source>
</evidence>